<comment type="subcellular location">
    <subcellularLocation>
        <location evidence="1">Nucleus</location>
    </subcellularLocation>
</comment>
<feature type="compositionally biased region" description="Low complexity" evidence="7">
    <location>
        <begin position="43"/>
        <end position="56"/>
    </location>
</feature>
<feature type="compositionally biased region" description="Basic residues" evidence="7">
    <location>
        <begin position="243"/>
        <end position="253"/>
    </location>
</feature>
<dbReference type="SUPFAM" id="SSF47113">
    <property type="entry name" value="Histone-fold"/>
    <property type="match status" value="1"/>
</dbReference>
<evidence type="ECO:0000256" key="1">
    <source>
        <dbReference type="ARBA" id="ARBA00004123"/>
    </source>
</evidence>
<dbReference type="FunFam" id="1.10.20.10:FF:000036">
    <property type="entry name" value="CBF/NF-Y family transcription factor"/>
    <property type="match status" value="1"/>
</dbReference>
<dbReference type="EMBL" id="WVTA01000004">
    <property type="protein sequence ID" value="KAK3214191.1"/>
    <property type="molecule type" value="Genomic_DNA"/>
</dbReference>
<feature type="region of interest" description="Disordered" evidence="7">
    <location>
        <begin position="227"/>
        <end position="260"/>
    </location>
</feature>
<dbReference type="AlphaFoldDB" id="A0AAN6RKA4"/>
<dbReference type="InterPro" id="IPR009072">
    <property type="entry name" value="Histone-fold"/>
</dbReference>
<keyword evidence="10" id="KW-1185">Reference proteome</keyword>
<evidence type="ECO:0000313" key="10">
    <source>
        <dbReference type="Proteomes" id="UP001280581"/>
    </source>
</evidence>
<keyword evidence="2" id="KW-0539">Nucleus</keyword>
<evidence type="ECO:0000256" key="3">
    <source>
        <dbReference type="ARBA" id="ARBA00061393"/>
    </source>
</evidence>
<dbReference type="CDD" id="cd22906">
    <property type="entry name" value="HFD_DRAP1"/>
    <property type="match status" value="1"/>
</dbReference>
<feature type="region of interest" description="Disordered" evidence="7">
    <location>
        <begin position="1"/>
        <end position="63"/>
    </location>
</feature>
<evidence type="ECO:0000259" key="8">
    <source>
        <dbReference type="Pfam" id="PF00808"/>
    </source>
</evidence>
<proteinExistence type="inferred from homology"/>
<comment type="similarity">
    <text evidence="3">Belongs to the NC2 alpha/DRAP1 family.</text>
</comment>
<dbReference type="InterPro" id="IPR050568">
    <property type="entry name" value="Transcr_DNA_Rep_Reg"/>
</dbReference>
<organism evidence="9 10">
    <name type="scientific">Pseudopithomyces chartarum</name>
    <dbReference type="NCBI Taxonomy" id="1892770"/>
    <lineage>
        <taxon>Eukaryota</taxon>
        <taxon>Fungi</taxon>
        <taxon>Dikarya</taxon>
        <taxon>Ascomycota</taxon>
        <taxon>Pezizomycotina</taxon>
        <taxon>Dothideomycetes</taxon>
        <taxon>Pleosporomycetidae</taxon>
        <taxon>Pleosporales</taxon>
        <taxon>Massarineae</taxon>
        <taxon>Didymosphaeriaceae</taxon>
        <taxon>Pseudopithomyces</taxon>
    </lineage>
</organism>
<evidence type="ECO:0000313" key="9">
    <source>
        <dbReference type="EMBL" id="KAK3214191.1"/>
    </source>
</evidence>
<dbReference type="GO" id="GO:0001046">
    <property type="term" value="F:core promoter sequence-specific DNA binding"/>
    <property type="evidence" value="ECO:0007669"/>
    <property type="project" value="TreeGrafter"/>
</dbReference>
<dbReference type="PANTHER" id="PTHR10252">
    <property type="entry name" value="HISTONE-LIKE TRANSCRIPTION FACTOR CCAAT-RELATED"/>
    <property type="match status" value="1"/>
</dbReference>
<dbReference type="Gene3D" id="1.10.20.10">
    <property type="entry name" value="Histone, subunit A"/>
    <property type="match status" value="1"/>
</dbReference>
<dbReference type="GO" id="GO:0046982">
    <property type="term" value="F:protein heterodimerization activity"/>
    <property type="evidence" value="ECO:0007669"/>
    <property type="project" value="InterPro"/>
</dbReference>
<feature type="compositionally biased region" description="Basic and acidic residues" evidence="7">
    <location>
        <begin position="16"/>
        <end position="30"/>
    </location>
</feature>
<evidence type="ECO:0000256" key="5">
    <source>
        <dbReference type="ARBA" id="ARBA00072430"/>
    </source>
</evidence>
<dbReference type="Pfam" id="PF00808">
    <property type="entry name" value="CBFD_NFYB_HMF"/>
    <property type="match status" value="1"/>
</dbReference>
<feature type="domain" description="Transcription factor CBF/NF-Y/archaeal histone" evidence="8">
    <location>
        <begin position="144"/>
        <end position="207"/>
    </location>
</feature>
<sequence length="260" mass="28093">MSGVVDDATWAPQSPKFDDAYKDDSDDFVHPQHRGFRGSVSHSLPYSPPSTISSPTAVPPTPFPLPVPVPVPVAPPLHAKLSPPALIPMPRGLRRDESMQDADYLPESDAPSMPIPMSLPTEKTRGKAVKREEGAAADVNITVHFPVARIKRIMQADDDVGKVAQVTPVVVSKALELFMISLVTKSAAEAKARNSKRVGAIHLKQAIANDQQFDFLSDIVAKVADAPAAAEKTEDAMDVDGGKKRKTSSRRKKKSDDDDF</sequence>
<dbReference type="GO" id="GO:0016251">
    <property type="term" value="F:RNA polymerase II general transcription initiation factor activity"/>
    <property type="evidence" value="ECO:0007669"/>
    <property type="project" value="TreeGrafter"/>
</dbReference>
<dbReference type="GO" id="GO:0017054">
    <property type="term" value="C:negative cofactor 2 complex"/>
    <property type="evidence" value="ECO:0007669"/>
    <property type="project" value="TreeGrafter"/>
</dbReference>
<dbReference type="InterPro" id="IPR003958">
    <property type="entry name" value="CBFA_NFYB_domain"/>
</dbReference>
<evidence type="ECO:0000256" key="7">
    <source>
        <dbReference type="SAM" id="MobiDB-lite"/>
    </source>
</evidence>
<accession>A0AAN6RKA4</accession>
<comment type="caution">
    <text evidence="9">The sequence shown here is derived from an EMBL/GenBank/DDBJ whole genome shotgun (WGS) entry which is preliminary data.</text>
</comment>
<dbReference type="PANTHER" id="PTHR10252:SF5">
    <property type="entry name" value="DR1-ASSOCIATED COREPRESSOR"/>
    <property type="match status" value="1"/>
</dbReference>
<name>A0AAN6RKA4_9PLEO</name>
<evidence type="ECO:0000256" key="2">
    <source>
        <dbReference type="ARBA" id="ARBA00023242"/>
    </source>
</evidence>
<protein>
    <recommendedName>
        <fullName evidence="5">NCT transcriptional regulatory complex subunit A</fullName>
    </recommendedName>
    <alternativeName>
        <fullName evidence="6">Negative cofactor 2 AB</fullName>
    </alternativeName>
</protein>
<comment type="subunit">
    <text evidence="4">Forms the NCT transcriptional regulatory complex with nctB and mot1.</text>
</comment>
<dbReference type="Proteomes" id="UP001280581">
    <property type="component" value="Unassembled WGS sequence"/>
</dbReference>
<gene>
    <name evidence="9" type="ORF">GRF29_28g2303822</name>
</gene>
<evidence type="ECO:0000256" key="6">
    <source>
        <dbReference type="ARBA" id="ARBA00075891"/>
    </source>
</evidence>
<evidence type="ECO:0000256" key="4">
    <source>
        <dbReference type="ARBA" id="ARBA00065307"/>
    </source>
</evidence>
<reference evidence="9 10" key="1">
    <citation type="submission" date="2021-02" db="EMBL/GenBank/DDBJ databases">
        <title>Genome assembly of Pseudopithomyces chartarum.</title>
        <authorList>
            <person name="Jauregui R."/>
            <person name="Singh J."/>
            <person name="Voisey C."/>
        </authorList>
    </citation>
    <scope>NUCLEOTIDE SEQUENCE [LARGE SCALE GENOMIC DNA]</scope>
    <source>
        <strain evidence="9 10">AGR01</strain>
    </source>
</reference>